<dbReference type="Gene3D" id="1.10.357.10">
    <property type="entry name" value="Tetracycline Repressor, domain 2"/>
    <property type="match status" value="1"/>
</dbReference>
<dbReference type="GO" id="GO:0003700">
    <property type="term" value="F:DNA-binding transcription factor activity"/>
    <property type="evidence" value="ECO:0007669"/>
    <property type="project" value="TreeGrafter"/>
</dbReference>
<accession>A0A6F8YCB2</accession>
<dbReference type="PANTHER" id="PTHR30055:SF238">
    <property type="entry name" value="MYCOFACTOCIN BIOSYNTHESIS TRANSCRIPTIONAL REGULATOR MFTR-RELATED"/>
    <property type="match status" value="1"/>
</dbReference>
<reference evidence="6 7" key="2">
    <citation type="submission" date="2020-03" db="EMBL/GenBank/DDBJ databases">
        <authorList>
            <person name="Ichikawa N."/>
            <person name="Kimura A."/>
            <person name="Kitahashi Y."/>
            <person name="Uohara A."/>
        </authorList>
    </citation>
    <scope>NUCLEOTIDE SEQUENCE [LARGE SCALE GENOMIC DNA]</scope>
    <source>
        <strain evidence="6 7">NBRC 105367</strain>
    </source>
</reference>
<dbReference type="SUPFAM" id="SSF46689">
    <property type="entry name" value="Homeodomain-like"/>
    <property type="match status" value="1"/>
</dbReference>
<dbReference type="PANTHER" id="PTHR30055">
    <property type="entry name" value="HTH-TYPE TRANSCRIPTIONAL REGULATOR RUTR"/>
    <property type="match status" value="1"/>
</dbReference>
<evidence type="ECO:0000313" key="7">
    <source>
        <dbReference type="Proteomes" id="UP000503011"/>
    </source>
</evidence>
<dbReference type="KEGG" id="psuu:Psuf_010490"/>
<keyword evidence="3" id="KW-0804">Transcription</keyword>
<evidence type="ECO:0000256" key="2">
    <source>
        <dbReference type="ARBA" id="ARBA00023125"/>
    </source>
</evidence>
<dbReference type="InterPro" id="IPR041347">
    <property type="entry name" value="MftR_C"/>
</dbReference>
<protein>
    <submittedName>
        <fullName evidence="6">TetR family transcriptional regulator</fullName>
    </submittedName>
</protein>
<dbReference type="AlphaFoldDB" id="A0A6F8YCB2"/>
<name>A0A6F8YCB2_9ACTN</name>
<sequence>MTDPYPPARETSLAERKRQLVRDELAEAALKLLASQGFEDTTIDQMVAAAGVSQRTFFRYFGSKEDVVVYSLADTGAQLCAALTARPADEPPAVALRAAISVFITLCLEHPAKSLRLARVMLATPSLLGRYLERQAEWRRDIAVELGRRLGLDPADDLRPELAAGVALTAFDVALRRWAASDGTEDLDPLTDQTFAIVADTLNAGLR</sequence>
<feature type="domain" description="HTH tetR-type" evidence="5">
    <location>
        <begin position="19"/>
        <end position="79"/>
    </location>
</feature>
<feature type="DNA-binding region" description="H-T-H motif" evidence="4">
    <location>
        <begin position="42"/>
        <end position="61"/>
    </location>
</feature>
<dbReference type="InterPro" id="IPR009057">
    <property type="entry name" value="Homeodomain-like_sf"/>
</dbReference>
<organism evidence="6 7">
    <name type="scientific">Phytohabitans suffuscus</name>
    <dbReference type="NCBI Taxonomy" id="624315"/>
    <lineage>
        <taxon>Bacteria</taxon>
        <taxon>Bacillati</taxon>
        <taxon>Actinomycetota</taxon>
        <taxon>Actinomycetes</taxon>
        <taxon>Micromonosporales</taxon>
        <taxon>Micromonosporaceae</taxon>
    </lineage>
</organism>
<reference evidence="6 7" key="1">
    <citation type="submission" date="2020-03" db="EMBL/GenBank/DDBJ databases">
        <title>Whole genome shotgun sequence of Phytohabitans suffuscus NBRC 105367.</title>
        <authorList>
            <person name="Komaki H."/>
            <person name="Tamura T."/>
        </authorList>
    </citation>
    <scope>NUCLEOTIDE SEQUENCE [LARGE SCALE GENOMIC DNA]</scope>
    <source>
        <strain evidence="6 7">NBRC 105367</strain>
    </source>
</reference>
<gene>
    <name evidence="6" type="ORF">Psuf_010490</name>
</gene>
<dbReference type="PRINTS" id="PR00455">
    <property type="entry name" value="HTHTETR"/>
</dbReference>
<dbReference type="PROSITE" id="PS50977">
    <property type="entry name" value="HTH_TETR_2"/>
    <property type="match status" value="1"/>
</dbReference>
<proteinExistence type="predicted"/>
<evidence type="ECO:0000256" key="1">
    <source>
        <dbReference type="ARBA" id="ARBA00023015"/>
    </source>
</evidence>
<evidence type="ECO:0000256" key="4">
    <source>
        <dbReference type="PROSITE-ProRule" id="PRU00335"/>
    </source>
</evidence>
<dbReference type="InterPro" id="IPR023772">
    <property type="entry name" value="DNA-bd_HTH_TetR-type_CS"/>
</dbReference>
<dbReference type="Pfam" id="PF00440">
    <property type="entry name" value="TetR_N"/>
    <property type="match status" value="1"/>
</dbReference>
<dbReference type="PROSITE" id="PS01081">
    <property type="entry name" value="HTH_TETR_1"/>
    <property type="match status" value="1"/>
</dbReference>
<keyword evidence="7" id="KW-1185">Reference proteome</keyword>
<dbReference type="Gene3D" id="1.10.10.60">
    <property type="entry name" value="Homeodomain-like"/>
    <property type="match status" value="1"/>
</dbReference>
<dbReference type="Proteomes" id="UP000503011">
    <property type="component" value="Chromosome"/>
</dbReference>
<evidence type="ECO:0000259" key="5">
    <source>
        <dbReference type="PROSITE" id="PS50977"/>
    </source>
</evidence>
<dbReference type="Pfam" id="PF17754">
    <property type="entry name" value="TetR_C_14"/>
    <property type="match status" value="1"/>
</dbReference>
<dbReference type="GO" id="GO:0000976">
    <property type="term" value="F:transcription cis-regulatory region binding"/>
    <property type="evidence" value="ECO:0007669"/>
    <property type="project" value="TreeGrafter"/>
</dbReference>
<keyword evidence="2 4" id="KW-0238">DNA-binding</keyword>
<dbReference type="InterPro" id="IPR001647">
    <property type="entry name" value="HTH_TetR"/>
</dbReference>
<evidence type="ECO:0000313" key="6">
    <source>
        <dbReference type="EMBL" id="BCB83736.1"/>
    </source>
</evidence>
<dbReference type="RefSeq" id="WP_197945800.1">
    <property type="nucleotide sequence ID" value="NZ_AP022871.1"/>
</dbReference>
<dbReference type="EMBL" id="AP022871">
    <property type="protein sequence ID" value="BCB83736.1"/>
    <property type="molecule type" value="Genomic_DNA"/>
</dbReference>
<dbReference type="InterPro" id="IPR050109">
    <property type="entry name" value="HTH-type_TetR-like_transc_reg"/>
</dbReference>
<keyword evidence="1" id="KW-0805">Transcription regulation</keyword>
<evidence type="ECO:0000256" key="3">
    <source>
        <dbReference type="ARBA" id="ARBA00023163"/>
    </source>
</evidence>